<feature type="chain" id="PRO_5045859585" evidence="1">
    <location>
        <begin position="19"/>
        <end position="408"/>
    </location>
</feature>
<name>A0ABZ0BAA7_9SPHN</name>
<dbReference type="EMBL" id="CP135076">
    <property type="protein sequence ID" value="WNO54199.1"/>
    <property type="molecule type" value="Genomic_DNA"/>
</dbReference>
<dbReference type="Pfam" id="PF10082">
    <property type="entry name" value="BBP2_2"/>
    <property type="match status" value="1"/>
</dbReference>
<accession>A0ABZ0BAA7</accession>
<protein>
    <submittedName>
        <fullName evidence="2">Outer membrane beta-barrel protein</fullName>
    </submittedName>
</protein>
<organism evidence="2 3">
    <name type="scientific">Stakelama saccharophila</name>
    <dbReference type="NCBI Taxonomy" id="3075605"/>
    <lineage>
        <taxon>Bacteria</taxon>
        <taxon>Pseudomonadati</taxon>
        <taxon>Pseudomonadota</taxon>
        <taxon>Alphaproteobacteria</taxon>
        <taxon>Sphingomonadales</taxon>
        <taxon>Sphingomonadaceae</taxon>
        <taxon>Stakelama</taxon>
    </lineage>
</organism>
<dbReference type="SUPFAM" id="SSF56935">
    <property type="entry name" value="Porins"/>
    <property type="match status" value="1"/>
</dbReference>
<keyword evidence="3" id="KW-1185">Reference proteome</keyword>
<keyword evidence="1" id="KW-0732">Signal</keyword>
<dbReference type="RefSeq" id="WP_313916437.1">
    <property type="nucleotide sequence ID" value="NZ_CP135076.1"/>
</dbReference>
<dbReference type="Proteomes" id="UP001302249">
    <property type="component" value="Chromosome"/>
</dbReference>
<proteinExistence type="predicted"/>
<gene>
    <name evidence="2" type="ORF">RPR59_02755</name>
</gene>
<reference evidence="2 3" key="1">
    <citation type="submission" date="2023-09" db="EMBL/GenBank/DDBJ databases">
        <authorList>
            <person name="Rey-Velasco X."/>
        </authorList>
    </citation>
    <scope>NUCLEOTIDE SEQUENCE [LARGE SCALE GENOMIC DNA]</scope>
    <source>
        <strain evidence="2 3">W311</strain>
    </source>
</reference>
<sequence length="408" mass="44695">MVLIRRLALAGALGTAVAANPVAAQQIDRTAPILDLPLPGTDPMGLPLGPFRLYPSGEARVEYDSNIYAEPDNEVDDALVVLTPRVEALLDSGDANLSLLGELRLRRFFDRTAEDSDAAFFRMQGNYKSAPDTFAGHVSWRRAIEDRGDPEARDTRSTGPRRINILNSEASWTHDTGSVYVGLTGDATQVDYLASRDRDRDLSIYSAQAAAGYYLTGTVRAVVNGFYNRRDFRLATDFTGINRDADTFGVRAGVSLADTGFVRGEATVGVFRSNPDDPSLPSRTGLSAEASISYLPTRRIAFTLDGFRGDVATVRSGAQARTDTRFRLGVQAEARSDLRFQASVLYRRSKFIGTGIAERTLGVTGEVEYRLNRSLSLATTVTYANRHSDDPSQPFERTRAAVELRTQF</sequence>
<evidence type="ECO:0000313" key="3">
    <source>
        <dbReference type="Proteomes" id="UP001302249"/>
    </source>
</evidence>
<dbReference type="InterPro" id="IPR018759">
    <property type="entry name" value="BBP2_2"/>
</dbReference>
<feature type="signal peptide" evidence="1">
    <location>
        <begin position="1"/>
        <end position="18"/>
    </location>
</feature>
<evidence type="ECO:0000313" key="2">
    <source>
        <dbReference type="EMBL" id="WNO54199.1"/>
    </source>
</evidence>
<evidence type="ECO:0000256" key="1">
    <source>
        <dbReference type="SAM" id="SignalP"/>
    </source>
</evidence>